<evidence type="ECO:0000313" key="1">
    <source>
        <dbReference type="EMBL" id="XCD07468.1"/>
    </source>
</evidence>
<accession>A0AAU8B6C2</accession>
<name>A0AAU8B6C2_9CAUD</name>
<dbReference type="EMBL" id="PP511791">
    <property type="protein sequence ID" value="XCD07468.1"/>
    <property type="molecule type" value="Genomic_DNA"/>
</dbReference>
<organism evidence="1">
    <name type="scientific">Dulem virus 39</name>
    <dbReference type="NCBI Taxonomy" id="3145757"/>
    <lineage>
        <taxon>Viruses</taxon>
        <taxon>Duplodnaviria</taxon>
        <taxon>Heunggongvirae</taxon>
        <taxon>Uroviricota</taxon>
        <taxon>Caudoviricetes</taxon>
    </lineage>
</organism>
<proteinExistence type="predicted"/>
<sequence length="38" mass="4081">MLSLGVARNKAGNTCYLGLSPSGKAQDFDSCIRQFESD</sequence>
<reference evidence="1" key="1">
    <citation type="submission" date="2024-03" db="EMBL/GenBank/DDBJ databases">
        <title>Diverse circular DNA viruses in blood, oral, and fecal samples of captive lemurs.</title>
        <authorList>
            <person name="Paietta E.N."/>
            <person name="Kraberger S."/>
            <person name="Lund M.C."/>
            <person name="Custer J.M."/>
            <person name="Vargas K.M."/>
            <person name="Ehmke E.E."/>
            <person name="Yoder A.D."/>
            <person name="Varsani A."/>
        </authorList>
    </citation>
    <scope>NUCLEOTIDE SEQUENCE</scope>
    <source>
        <strain evidence="1">Duke_28FS_1</strain>
    </source>
</reference>
<protein>
    <submittedName>
        <fullName evidence="1">Uncharacterized protein</fullName>
    </submittedName>
</protein>